<dbReference type="OrthoDB" id="3308at2759"/>
<comment type="similarity">
    <text evidence="2 11">Belongs to the complex I NDUFA13 subunit family.</text>
</comment>
<dbReference type="PANTHER" id="PTHR12966">
    <property type="entry name" value="NADH DEHYDROGENASE UBIQUINONE 1 ALPHA SUBCOMPLEX SUBUNIT 13"/>
    <property type="match status" value="1"/>
</dbReference>
<name>A0A9W8DMQ8_9FUNG</name>
<dbReference type="GO" id="GO:0045271">
    <property type="term" value="C:respiratory chain complex I"/>
    <property type="evidence" value="ECO:0007669"/>
    <property type="project" value="UniProtKB-UniRule"/>
</dbReference>
<evidence type="ECO:0000256" key="4">
    <source>
        <dbReference type="ARBA" id="ARBA00022660"/>
    </source>
</evidence>
<gene>
    <name evidence="13" type="ORF">IWQ60_001176</name>
    <name evidence="12" type="ORF">IWQ60_010470</name>
</gene>
<dbReference type="GO" id="GO:0005743">
    <property type="term" value="C:mitochondrial inner membrane"/>
    <property type="evidence" value="ECO:0007669"/>
    <property type="project" value="UniProtKB-SubCell"/>
</dbReference>
<comment type="subcellular location">
    <subcellularLocation>
        <location evidence="1 11">Mitochondrion inner membrane</location>
        <topology evidence="1 11">Single-pass membrane protein</topology>
        <orientation evidence="1 11">Matrix side</orientation>
    </subcellularLocation>
</comment>
<keyword evidence="14" id="KW-1185">Reference proteome</keyword>
<keyword evidence="8 11" id="KW-1133">Transmembrane helix</keyword>
<evidence type="ECO:0000313" key="14">
    <source>
        <dbReference type="Proteomes" id="UP001150569"/>
    </source>
</evidence>
<dbReference type="EMBL" id="JANBPT010001005">
    <property type="protein sequence ID" value="KAJ1910788.1"/>
    <property type="molecule type" value="Genomic_DNA"/>
</dbReference>
<keyword evidence="3 11" id="KW-0813">Transport</keyword>
<sequence length="129" mass="15368">MPGPTQDVGVAGKYPSFRYQRYITSRGPSGTALFLGLFGIMGFGMYHHMKSRKEWREIQRERIWTRLHLIPMLQAEQDRDTYRREEALRAREAEIMKDVPDWEVGRTAYHTKRYVRPTVPLYLPEEHKK</sequence>
<keyword evidence="10 11" id="KW-0472">Membrane</keyword>
<evidence type="ECO:0000256" key="5">
    <source>
        <dbReference type="ARBA" id="ARBA00022692"/>
    </source>
</evidence>
<dbReference type="InterPro" id="IPR009346">
    <property type="entry name" value="GRIM-19"/>
</dbReference>
<dbReference type="EMBL" id="JANBPT010000035">
    <property type="protein sequence ID" value="KAJ1929431.1"/>
    <property type="molecule type" value="Genomic_DNA"/>
</dbReference>
<reference evidence="12" key="1">
    <citation type="submission" date="2022-07" db="EMBL/GenBank/DDBJ databases">
        <title>Phylogenomic reconstructions and comparative analyses of Kickxellomycotina fungi.</title>
        <authorList>
            <person name="Reynolds N.K."/>
            <person name="Stajich J.E."/>
            <person name="Barry K."/>
            <person name="Grigoriev I.V."/>
            <person name="Crous P."/>
            <person name="Smith M.E."/>
        </authorList>
    </citation>
    <scope>NUCLEOTIDE SEQUENCE</scope>
    <source>
        <strain evidence="12">RSA 861</strain>
    </source>
</reference>
<keyword evidence="7 11" id="KW-0249">Electron transport</keyword>
<comment type="caution">
    <text evidence="12">The sequence shown here is derived from an EMBL/GenBank/DDBJ whole genome shotgun (WGS) entry which is preliminary data.</text>
</comment>
<evidence type="ECO:0000313" key="13">
    <source>
        <dbReference type="EMBL" id="KAJ1929431.1"/>
    </source>
</evidence>
<evidence type="ECO:0000256" key="7">
    <source>
        <dbReference type="ARBA" id="ARBA00022982"/>
    </source>
</evidence>
<comment type="function">
    <text evidence="11">Complex I functions in the transfer of electrons from NADH to the respiratory chain. Accessory subunit of the mitochondrial membrane respiratory chain NADH dehydrogenase (Complex I), that is believed not to be involved in catalysis.</text>
</comment>
<evidence type="ECO:0000256" key="8">
    <source>
        <dbReference type="ARBA" id="ARBA00022989"/>
    </source>
</evidence>
<evidence type="ECO:0000256" key="10">
    <source>
        <dbReference type="ARBA" id="ARBA00023136"/>
    </source>
</evidence>
<keyword evidence="9 11" id="KW-0496">Mitochondrion</keyword>
<evidence type="ECO:0000256" key="6">
    <source>
        <dbReference type="ARBA" id="ARBA00022792"/>
    </source>
</evidence>
<dbReference type="PANTHER" id="PTHR12966:SF0">
    <property type="entry name" value="NADH DEHYDROGENASE [UBIQUINONE] 1 ALPHA SUBCOMPLEX SUBUNIT 13"/>
    <property type="match status" value="1"/>
</dbReference>
<evidence type="ECO:0000256" key="1">
    <source>
        <dbReference type="ARBA" id="ARBA00004298"/>
    </source>
</evidence>
<organism evidence="12 14">
    <name type="scientific">Tieghemiomyces parasiticus</name>
    <dbReference type="NCBI Taxonomy" id="78921"/>
    <lineage>
        <taxon>Eukaryota</taxon>
        <taxon>Fungi</taxon>
        <taxon>Fungi incertae sedis</taxon>
        <taxon>Zoopagomycota</taxon>
        <taxon>Kickxellomycotina</taxon>
        <taxon>Dimargaritomycetes</taxon>
        <taxon>Dimargaritales</taxon>
        <taxon>Dimargaritaceae</taxon>
        <taxon>Tieghemiomyces</taxon>
    </lineage>
</organism>
<keyword evidence="6 11" id="KW-0999">Mitochondrion inner membrane</keyword>
<feature type="transmembrane region" description="Helical" evidence="11">
    <location>
        <begin position="27"/>
        <end position="46"/>
    </location>
</feature>
<protein>
    <recommendedName>
        <fullName evidence="11">NADH dehydrogenase [ubiquinone] 1 alpha subcomplex subunit 13</fullName>
    </recommendedName>
</protein>
<evidence type="ECO:0000256" key="11">
    <source>
        <dbReference type="RuleBase" id="RU368034"/>
    </source>
</evidence>
<proteinExistence type="inferred from homology"/>
<evidence type="ECO:0000256" key="3">
    <source>
        <dbReference type="ARBA" id="ARBA00022448"/>
    </source>
</evidence>
<keyword evidence="5 11" id="KW-0812">Transmembrane</keyword>
<dbReference type="Proteomes" id="UP001150569">
    <property type="component" value="Unassembled WGS sequence"/>
</dbReference>
<dbReference type="AlphaFoldDB" id="A0A9W8DMQ8"/>
<accession>A0A9W8DMQ8</accession>
<evidence type="ECO:0000256" key="9">
    <source>
        <dbReference type="ARBA" id="ARBA00023128"/>
    </source>
</evidence>
<evidence type="ECO:0000256" key="2">
    <source>
        <dbReference type="ARBA" id="ARBA00007312"/>
    </source>
</evidence>
<evidence type="ECO:0000313" key="12">
    <source>
        <dbReference type="EMBL" id="KAJ1910788.1"/>
    </source>
</evidence>
<keyword evidence="4 11" id="KW-0679">Respiratory chain</keyword>
<dbReference type="Pfam" id="PF06212">
    <property type="entry name" value="GRIM-19"/>
    <property type="match status" value="1"/>
</dbReference>